<dbReference type="EMBL" id="FOJY01000001">
    <property type="protein sequence ID" value="SFA69068.1"/>
    <property type="molecule type" value="Genomic_DNA"/>
</dbReference>
<gene>
    <name evidence="8" type="primary">mobA</name>
    <name evidence="10" type="ORF">SAMN05216249_10148</name>
</gene>
<dbReference type="EC" id="2.7.7.77" evidence="8"/>
<feature type="binding site" evidence="8">
    <location>
        <position position="20"/>
    </location>
    <ligand>
        <name>GTP</name>
        <dbReference type="ChEBI" id="CHEBI:37565"/>
    </ligand>
</feature>
<comment type="caution">
    <text evidence="8">Lacks conserved residue(s) required for the propagation of feature annotation.</text>
</comment>
<proteinExistence type="inferred from homology"/>
<feature type="binding site" evidence="8">
    <location>
        <position position="94"/>
    </location>
    <ligand>
        <name>GTP</name>
        <dbReference type="ChEBI" id="CHEBI:37565"/>
    </ligand>
</feature>
<reference evidence="10 11" key="1">
    <citation type="submission" date="2016-10" db="EMBL/GenBank/DDBJ databases">
        <authorList>
            <person name="de Groot N.N."/>
        </authorList>
    </citation>
    <scope>NUCLEOTIDE SEQUENCE [LARGE SCALE GENOMIC DNA]</scope>
    <source>
        <strain evidence="10 11">DSM 5522</strain>
    </source>
</reference>
<keyword evidence="1 8" id="KW-0963">Cytoplasm</keyword>
<keyword evidence="3 8" id="KW-0479">Metal-binding</keyword>
<dbReference type="CDD" id="cd02503">
    <property type="entry name" value="MobA"/>
    <property type="match status" value="1"/>
</dbReference>
<evidence type="ECO:0000256" key="2">
    <source>
        <dbReference type="ARBA" id="ARBA00022679"/>
    </source>
</evidence>
<comment type="domain">
    <text evidence="8">The N-terminal domain determines nucleotide recognition and specific binding, while the C-terminal domain determines the specific binding to the target protein.</text>
</comment>
<keyword evidence="7 8" id="KW-0501">Molybdenum cofactor biosynthesis</keyword>
<feature type="binding site" evidence="8">
    <location>
        <position position="65"/>
    </location>
    <ligand>
        <name>GTP</name>
        <dbReference type="ChEBI" id="CHEBI:37565"/>
    </ligand>
</feature>
<dbReference type="InterPro" id="IPR025877">
    <property type="entry name" value="MobA-like_NTP_Trfase"/>
</dbReference>
<dbReference type="GO" id="GO:0061603">
    <property type="term" value="F:molybdenum cofactor guanylyltransferase activity"/>
    <property type="evidence" value="ECO:0007669"/>
    <property type="project" value="UniProtKB-EC"/>
</dbReference>
<evidence type="ECO:0000256" key="1">
    <source>
        <dbReference type="ARBA" id="ARBA00022490"/>
    </source>
</evidence>
<dbReference type="InterPro" id="IPR013482">
    <property type="entry name" value="Molybde_CF_guanTrfase"/>
</dbReference>
<evidence type="ECO:0000256" key="6">
    <source>
        <dbReference type="ARBA" id="ARBA00023134"/>
    </source>
</evidence>
<keyword evidence="6 8" id="KW-0342">GTP-binding</keyword>
<dbReference type="AlphaFoldDB" id="A0A1I0UYE5"/>
<dbReference type="GO" id="GO:0046872">
    <property type="term" value="F:metal ion binding"/>
    <property type="evidence" value="ECO:0007669"/>
    <property type="project" value="UniProtKB-KW"/>
</dbReference>
<comment type="catalytic activity">
    <reaction evidence="8">
        <text>Mo-molybdopterin + GTP + H(+) = Mo-molybdopterin guanine dinucleotide + diphosphate</text>
        <dbReference type="Rhea" id="RHEA:34243"/>
        <dbReference type="ChEBI" id="CHEBI:15378"/>
        <dbReference type="ChEBI" id="CHEBI:33019"/>
        <dbReference type="ChEBI" id="CHEBI:37565"/>
        <dbReference type="ChEBI" id="CHEBI:71302"/>
        <dbReference type="ChEBI" id="CHEBI:71310"/>
        <dbReference type="EC" id="2.7.7.77"/>
    </reaction>
</comment>
<dbReference type="SUPFAM" id="SSF53448">
    <property type="entry name" value="Nucleotide-diphospho-sugar transferases"/>
    <property type="match status" value="1"/>
</dbReference>
<evidence type="ECO:0000256" key="8">
    <source>
        <dbReference type="HAMAP-Rule" id="MF_00316"/>
    </source>
</evidence>
<keyword evidence="5 8" id="KW-0460">Magnesium</keyword>
<dbReference type="Gene3D" id="3.90.550.10">
    <property type="entry name" value="Spore Coat Polysaccharide Biosynthesis Protein SpsA, Chain A"/>
    <property type="match status" value="1"/>
</dbReference>
<dbReference type="GO" id="GO:0005525">
    <property type="term" value="F:GTP binding"/>
    <property type="evidence" value="ECO:0007669"/>
    <property type="project" value="UniProtKB-UniRule"/>
</dbReference>
<evidence type="ECO:0000259" key="9">
    <source>
        <dbReference type="Pfam" id="PF12804"/>
    </source>
</evidence>
<comment type="cofactor">
    <cofactor evidence="8">
        <name>Mg(2+)</name>
        <dbReference type="ChEBI" id="CHEBI:18420"/>
    </cofactor>
</comment>
<dbReference type="PANTHER" id="PTHR19136">
    <property type="entry name" value="MOLYBDENUM COFACTOR GUANYLYLTRANSFERASE"/>
    <property type="match status" value="1"/>
</dbReference>
<evidence type="ECO:0000256" key="7">
    <source>
        <dbReference type="ARBA" id="ARBA00023150"/>
    </source>
</evidence>
<feature type="binding site" evidence="8">
    <location>
        <begin position="8"/>
        <end position="10"/>
    </location>
    <ligand>
        <name>GTP</name>
        <dbReference type="ChEBI" id="CHEBI:37565"/>
    </ligand>
</feature>
<keyword evidence="4 8" id="KW-0547">Nucleotide-binding</keyword>
<comment type="subcellular location">
    <subcellularLocation>
        <location evidence="8">Cytoplasm</location>
    </subcellularLocation>
</comment>
<dbReference type="InterPro" id="IPR029044">
    <property type="entry name" value="Nucleotide-diphossugar_trans"/>
</dbReference>
<comment type="function">
    <text evidence="8">Transfers a GMP moiety from GTP to Mo-molybdopterin (Mo-MPT) cofactor (Moco or molybdenum cofactor) to form Mo-molybdopterin guanine dinucleotide (Mo-MGD) cofactor.</text>
</comment>
<dbReference type="HAMAP" id="MF_00316">
    <property type="entry name" value="MobA"/>
    <property type="match status" value="1"/>
</dbReference>
<dbReference type="GO" id="GO:0006777">
    <property type="term" value="P:Mo-molybdopterin cofactor biosynthetic process"/>
    <property type="evidence" value="ECO:0007669"/>
    <property type="project" value="UniProtKB-KW"/>
</dbReference>
<evidence type="ECO:0000313" key="11">
    <source>
        <dbReference type="Proteomes" id="UP000198838"/>
    </source>
</evidence>
<evidence type="ECO:0000313" key="10">
    <source>
        <dbReference type="EMBL" id="SFA69068.1"/>
    </source>
</evidence>
<feature type="domain" description="MobA-like NTP transferase" evidence="9">
    <location>
        <begin position="7"/>
        <end position="148"/>
    </location>
</feature>
<dbReference type="Proteomes" id="UP000198838">
    <property type="component" value="Unassembled WGS sequence"/>
</dbReference>
<feature type="binding site" evidence="8">
    <location>
        <position position="94"/>
    </location>
    <ligand>
        <name>Mg(2+)</name>
        <dbReference type="ChEBI" id="CHEBI:18420"/>
    </ligand>
</feature>
<keyword evidence="2 8" id="KW-0808">Transferase</keyword>
<dbReference type="OrthoDB" id="9788394at2"/>
<dbReference type="STRING" id="1120918.SAMN05216249_10148"/>
<protein>
    <recommendedName>
        <fullName evidence="8">Probable molybdenum cofactor guanylyltransferase</fullName>
        <shortName evidence="8">MoCo guanylyltransferase</shortName>
        <ecNumber evidence="8">2.7.7.77</ecNumber>
    </recommendedName>
    <alternativeName>
        <fullName evidence="8">GTP:molybdopterin guanylyltransferase</fullName>
    </alternativeName>
    <alternativeName>
        <fullName evidence="8">Mo-MPT guanylyltransferase</fullName>
    </alternativeName>
    <alternativeName>
        <fullName evidence="8">Molybdopterin guanylyltransferase</fullName>
    </alternativeName>
    <alternativeName>
        <fullName evidence="8">Molybdopterin-guanine dinucleotide synthase</fullName>
        <shortName evidence="8">MGD synthase</shortName>
    </alternativeName>
</protein>
<name>A0A1I0UYE5_9FIRM</name>
<keyword evidence="11" id="KW-1185">Reference proteome</keyword>
<dbReference type="RefSeq" id="WP_092869773.1">
    <property type="nucleotide sequence ID" value="NZ_FOJY01000001.1"/>
</dbReference>
<dbReference type="PANTHER" id="PTHR19136:SF81">
    <property type="entry name" value="MOLYBDENUM COFACTOR GUANYLYLTRANSFERASE"/>
    <property type="match status" value="1"/>
</dbReference>
<accession>A0A1I0UYE5</accession>
<sequence length="190" mass="21759">MNISAGVLAGGKSSRFGDDKALAIYKNTTFLEHIVEKCRENFYKVYVSVGDKNKYKQFPFEFVEDEIKGYGPLGGIYALLKKCETDYIFIMPTDMPLIDINIFSALKEKCNSDEYDCIVIKYKGKPEPLCSIYSKKCIPVIEELIKENIGKPRLIFEKVNTCYLNLEDINCDSKAINNINTKEEFNKIIE</sequence>
<evidence type="ECO:0000256" key="4">
    <source>
        <dbReference type="ARBA" id="ARBA00022741"/>
    </source>
</evidence>
<organism evidence="10 11">
    <name type="scientific">Acetitomaculum ruminis DSM 5522</name>
    <dbReference type="NCBI Taxonomy" id="1120918"/>
    <lineage>
        <taxon>Bacteria</taxon>
        <taxon>Bacillati</taxon>
        <taxon>Bacillota</taxon>
        <taxon>Clostridia</taxon>
        <taxon>Lachnospirales</taxon>
        <taxon>Lachnospiraceae</taxon>
        <taxon>Acetitomaculum</taxon>
    </lineage>
</organism>
<comment type="similarity">
    <text evidence="8">Belongs to the MobA family.</text>
</comment>
<dbReference type="GO" id="GO:0005737">
    <property type="term" value="C:cytoplasm"/>
    <property type="evidence" value="ECO:0007669"/>
    <property type="project" value="UniProtKB-SubCell"/>
</dbReference>
<evidence type="ECO:0000256" key="5">
    <source>
        <dbReference type="ARBA" id="ARBA00022842"/>
    </source>
</evidence>
<dbReference type="Pfam" id="PF12804">
    <property type="entry name" value="NTP_transf_3"/>
    <property type="match status" value="1"/>
</dbReference>
<evidence type="ECO:0000256" key="3">
    <source>
        <dbReference type="ARBA" id="ARBA00022723"/>
    </source>
</evidence>